<dbReference type="Gene3D" id="3.40.50.720">
    <property type="entry name" value="NAD(P)-binding Rossmann-like Domain"/>
    <property type="match status" value="1"/>
</dbReference>
<dbReference type="EMBL" id="SAUZ01000004">
    <property type="protein sequence ID" value="RWR22974.1"/>
    <property type="molecule type" value="Genomic_DNA"/>
</dbReference>
<evidence type="ECO:0000256" key="1">
    <source>
        <dbReference type="ARBA" id="ARBA00006484"/>
    </source>
</evidence>
<dbReference type="InterPro" id="IPR002347">
    <property type="entry name" value="SDR_fam"/>
</dbReference>
<feature type="domain" description="Ketoreductase" evidence="3">
    <location>
        <begin position="32"/>
        <end position="221"/>
    </location>
</feature>
<comment type="similarity">
    <text evidence="1 2">Belongs to the short-chain dehydrogenases/reductases (SDR) family.</text>
</comment>
<reference evidence="4 5" key="1">
    <citation type="submission" date="2019-01" db="EMBL/GenBank/DDBJ databases">
        <title>Sinorhodobacter populi sp. nov. isolated from the symptomatic bark tissue of Populus euramericana canker.</title>
        <authorList>
            <person name="Xu G."/>
        </authorList>
    </citation>
    <scope>NUCLEOTIDE SEQUENCE [LARGE SCALE GENOMIC DNA]</scope>
    <source>
        <strain evidence="4 5">SK2B-1</strain>
    </source>
</reference>
<sequence length="285" mass="29975">MARRPVGRRCRVTKANNGGNFLADSQFSLSGRVALVTGGGRGIGAGIAKALAEAGADVLIADYNVALAEEGAAAVESLGRKSEAIVVDVRKPESVQAMIDSIEKTWGQLDIAVNNAGVVSLGGIEDLTVEQWDDLIDVNLRGVFLCCQAEIRLMRKARFGRIINTSSIAGKVGFPNLSHYSASKFGVIGFTNAIAKEVAKEGITVNALCPGIVATGMWRGETGLSGLWALPGETEEQSWARHQQSFLPQGEAQTPEDMGQMVVYMACAPHLTGQALAVDGGFSLG</sequence>
<dbReference type="CDD" id="cd05233">
    <property type="entry name" value="SDR_c"/>
    <property type="match status" value="1"/>
</dbReference>
<evidence type="ECO:0000313" key="5">
    <source>
        <dbReference type="Proteomes" id="UP000284476"/>
    </source>
</evidence>
<dbReference type="GO" id="GO:0016616">
    <property type="term" value="F:oxidoreductase activity, acting on the CH-OH group of donors, NAD or NADP as acceptor"/>
    <property type="evidence" value="ECO:0007669"/>
    <property type="project" value="UniProtKB-ARBA"/>
</dbReference>
<gene>
    <name evidence="4" type="ORF">D2T30_04925</name>
</gene>
<name>A0A443JR47_9RHOB</name>
<organism evidence="4 5">
    <name type="scientific">Paenirhodobacter populi</name>
    <dbReference type="NCBI Taxonomy" id="2306993"/>
    <lineage>
        <taxon>Bacteria</taxon>
        <taxon>Pseudomonadati</taxon>
        <taxon>Pseudomonadota</taxon>
        <taxon>Alphaproteobacteria</taxon>
        <taxon>Rhodobacterales</taxon>
        <taxon>Rhodobacter group</taxon>
        <taxon>Paenirhodobacter</taxon>
    </lineage>
</organism>
<dbReference type="FunFam" id="3.40.50.720:FF:000084">
    <property type="entry name" value="Short-chain dehydrogenase reductase"/>
    <property type="match status" value="1"/>
</dbReference>
<proteinExistence type="inferred from homology"/>
<dbReference type="SUPFAM" id="SSF51735">
    <property type="entry name" value="NAD(P)-binding Rossmann-fold domains"/>
    <property type="match status" value="1"/>
</dbReference>
<dbReference type="PRINTS" id="PR00080">
    <property type="entry name" value="SDRFAMILY"/>
</dbReference>
<dbReference type="PRINTS" id="PR00081">
    <property type="entry name" value="GDHRDH"/>
</dbReference>
<evidence type="ECO:0000256" key="2">
    <source>
        <dbReference type="RuleBase" id="RU000363"/>
    </source>
</evidence>
<dbReference type="InterPro" id="IPR020904">
    <property type="entry name" value="Sc_DH/Rdtase_CS"/>
</dbReference>
<evidence type="ECO:0000259" key="3">
    <source>
        <dbReference type="SMART" id="SM00822"/>
    </source>
</evidence>
<reference evidence="4 5" key="2">
    <citation type="submission" date="2019-01" db="EMBL/GenBank/DDBJ databases">
        <authorList>
            <person name="Li Y."/>
        </authorList>
    </citation>
    <scope>NUCLEOTIDE SEQUENCE [LARGE SCALE GENOMIC DNA]</scope>
    <source>
        <strain evidence="4 5">SK2B-1</strain>
    </source>
</reference>
<dbReference type="GO" id="GO:0030497">
    <property type="term" value="P:fatty acid elongation"/>
    <property type="evidence" value="ECO:0007669"/>
    <property type="project" value="TreeGrafter"/>
</dbReference>
<evidence type="ECO:0000313" key="4">
    <source>
        <dbReference type="EMBL" id="RWR22974.1"/>
    </source>
</evidence>
<dbReference type="InterPro" id="IPR036291">
    <property type="entry name" value="NAD(P)-bd_dom_sf"/>
</dbReference>
<dbReference type="AlphaFoldDB" id="A0A443JR47"/>
<dbReference type="InterPro" id="IPR057326">
    <property type="entry name" value="KR_dom"/>
</dbReference>
<dbReference type="PANTHER" id="PTHR42760:SF96">
    <property type="entry name" value="3-OXOACYL-[ACYL-CARRIER-PROTEIN] REDUCTASE FABG"/>
    <property type="match status" value="1"/>
</dbReference>
<dbReference type="Proteomes" id="UP000284476">
    <property type="component" value="Unassembled WGS sequence"/>
</dbReference>
<protein>
    <submittedName>
        <fullName evidence="4">SDR family oxidoreductase</fullName>
    </submittedName>
</protein>
<accession>A0A443JR47</accession>
<comment type="caution">
    <text evidence="4">The sequence shown here is derived from an EMBL/GenBank/DDBJ whole genome shotgun (WGS) entry which is preliminary data.</text>
</comment>
<dbReference type="PROSITE" id="PS00061">
    <property type="entry name" value="ADH_SHORT"/>
    <property type="match status" value="1"/>
</dbReference>
<dbReference type="Pfam" id="PF00106">
    <property type="entry name" value="adh_short"/>
    <property type="match status" value="1"/>
</dbReference>
<dbReference type="PANTHER" id="PTHR42760">
    <property type="entry name" value="SHORT-CHAIN DEHYDROGENASES/REDUCTASES FAMILY MEMBER"/>
    <property type="match status" value="1"/>
</dbReference>
<dbReference type="SMART" id="SM00822">
    <property type="entry name" value="PKS_KR"/>
    <property type="match status" value="1"/>
</dbReference>